<gene>
    <name evidence="8" type="ORF">CJ203_00085</name>
</gene>
<dbReference type="PANTHER" id="PTHR30619">
    <property type="entry name" value="DNA INTERNALIZATION/COMPETENCE PROTEIN COMEC/REC2"/>
    <property type="match status" value="1"/>
</dbReference>
<evidence type="ECO:0000256" key="4">
    <source>
        <dbReference type="ARBA" id="ARBA00022989"/>
    </source>
</evidence>
<feature type="domain" description="ComEC/Rec2-related protein" evidence="7">
    <location>
        <begin position="186"/>
        <end position="447"/>
    </location>
</feature>
<evidence type="ECO:0000313" key="9">
    <source>
        <dbReference type="Proteomes" id="UP000235836"/>
    </source>
</evidence>
<keyword evidence="3 6" id="KW-0812">Transmembrane</keyword>
<feature type="transmembrane region" description="Helical" evidence="6">
    <location>
        <begin position="12"/>
        <end position="42"/>
    </location>
</feature>
<evidence type="ECO:0000256" key="1">
    <source>
        <dbReference type="ARBA" id="ARBA00004651"/>
    </source>
</evidence>
<proteinExistence type="predicted"/>
<evidence type="ECO:0000259" key="7">
    <source>
        <dbReference type="Pfam" id="PF03772"/>
    </source>
</evidence>
<feature type="transmembrane region" description="Helical" evidence="6">
    <location>
        <begin position="396"/>
        <end position="415"/>
    </location>
</feature>
<feature type="transmembrane region" description="Helical" evidence="6">
    <location>
        <begin position="48"/>
        <end position="66"/>
    </location>
</feature>
<dbReference type="EMBL" id="PNHG01000001">
    <property type="protein sequence ID" value="PMC65326.1"/>
    <property type="molecule type" value="Genomic_DNA"/>
</dbReference>
<dbReference type="Proteomes" id="UP000235836">
    <property type="component" value="Unassembled WGS sequence"/>
</dbReference>
<comment type="subcellular location">
    <subcellularLocation>
        <location evidence="1">Cell membrane</location>
        <topology evidence="1">Multi-pass membrane protein</topology>
    </subcellularLocation>
</comment>
<dbReference type="InterPro" id="IPR052159">
    <property type="entry name" value="Competence_DNA_uptake"/>
</dbReference>
<name>A0A2N6T7M0_9CORY</name>
<dbReference type="InterPro" id="IPR004477">
    <property type="entry name" value="ComEC_N"/>
</dbReference>
<sequence>MRELRLVPAALCAWGAAIAVIVAGPWAALIVASVVMLALFVWREPGQAILAGGIGACSLALSWWRVAVAQAFNPHAGITGKISGMPKEMDSGSWLVRVRVEGYPSSVPVFAGSLPEGAVPGAMVAATGQVTDSTRPGIGAFVLNGEVSLLSPPEGFAAFAAGVRERFATAVVEHVGPHAQGIIPGMVLGDVSFQSPEEQQAYVDTGLSHLSAVSGANCMYVATAALVVARLARGGLRVQLAAAGVALLVYAGLIGPEPSVLRATVSGLVGLVAVISSSRVEPIHALSLAIIGLILVDSDLAVNYAFALSVAATGSIVALSPLIYQALGRTGWPDIFVRVLSVAIAADMATAPLIAAMAGRVPVASVLANVAVSPVTGIVTVLGMAAAILAQISHVLAAPLLWVIAPLAGWVRTVAEVVSRNPHATVQVGPALVVVCYGWILAAFIVARGRMRRIE</sequence>
<dbReference type="Pfam" id="PF03772">
    <property type="entry name" value="Competence"/>
    <property type="match status" value="1"/>
</dbReference>
<feature type="transmembrane region" description="Helical" evidence="6">
    <location>
        <begin position="364"/>
        <end position="389"/>
    </location>
</feature>
<dbReference type="NCBIfam" id="TIGR00360">
    <property type="entry name" value="ComEC_N-term"/>
    <property type="match status" value="1"/>
</dbReference>
<accession>A0A2N6T7M0</accession>
<dbReference type="AlphaFoldDB" id="A0A2N6T7M0"/>
<feature type="transmembrane region" description="Helical" evidence="6">
    <location>
        <begin position="335"/>
        <end position="358"/>
    </location>
</feature>
<keyword evidence="4 6" id="KW-1133">Transmembrane helix</keyword>
<evidence type="ECO:0000256" key="5">
    <source>
        <dbReference type="ARBA" id="ARBA00023136"/>
    </source>
</evidence>
<keyword evidence="2" id="KW-1003">Cell membrane</keyword>
<evidence type="ECO:0000256" key="2">
    <source>
        <dbReference type="ARBA" id="ARBA00022475"/>
    </source>
</evidence>
<reference evidence="8 9" key="1">
    <citation type="submission" date="2017-09" db="EMBL/GenBank/DDBJ databases">
        <title>Bacterial strain isolated from the female urinary microbiota.</title>
        <authorList>
            <person name="Thomas-White K."/>
            <person name="Kumar N."/>
            <person name="Forster S."/>
            <person name="Putonti C."/>
            <person name="Lawley T."/>
            <person name="Wolfe A.J."/>
        </authorList>
    </citation>
    <scope>NUCLEOTIDE SEQUENCE [LARGE SCALE GENOMIC DNA]</scope>
    <source>
        <strain evidence="8 9">UMB0792</strain>
    </source>
</reference>
<protein>
    <submittedName>
        <fullName evidence="8">Competence protein ComEC</fullName>
    </submittedName>
</protein>
<evidence type="ECO:0000313" key="8">
    <source>
        <dbReference type="EMBL" id="PMC65326.1"/>
    </source>
</evidence>
<evidence type="ECO:0000256" key="6">
    <source>
        <dbReference type="SAM" id="Phobius"/>
    </source>
</evidence>
<feature type="transmembrane region" description="Helical" evidence="6">
    <location>
        <begin position="238"/>
        <end position="256"/>
    </location>
</feature>
<feature type="transmembrane region" description="Helical" evidence="6">
    <location>
        <begin position="301"/>
        <end position="323"/>
    </location>
</feature>
<comment type="caution">
    <text evidence="8">The sequence shown here is derived from an EMBL/GenBank/DDBJ whole genome shotgun (WGS) entry which is preliminary data.</text>
</comment>
<evidence type="ECO:0000256" key="3">
    <source>
        <dbReference type="ARBA" id="ARBA00022692"/>
    </source>
</evidence>
<feature type="transmembrane region" description="Helical" evidence="6">
    <location>
        <begin position="427"/>
        <end position="447"/>
    </location>
</feature>
<keyword evidence="5 6" id="KW-0472">Membrane</keyword>
<dbReference type="PANTHER" id="PTHR30619:SF7">
    <property type="entry name" value="BETA-LACTAMASE DOMAIN PROTEIN"/>
    <property type="match status" value="1"/>
</dbReference>
<organism evidence="8 9">
    <name type="scientific">Corynebacterium tuscaniense</name>
    <dbReference type="NCBI Taxonomy" id="302449"/>
    <lineage>
        <taxon>Bacteria</taxon>
        <taxon>Bacillati</taxon>
        <taxon>Actinomycetota</taxon>
        <taxon>Actinomycetes</taxon>
        <taxon>Mycobacteriales</taxon>
        <taxon>Corynebacteriaceae</taxon>
        <taxon>Corynebacterium</taxon>
    </lineage>
</organism>
<dbReference type="RefSeq" id="WP_102723109.1">
    <property type="nucleotide sequence ID" value="NZ_PNHG01000001.1"/>
</dbReference>
<keyword evidence="9" id="KW-1185">Reference proteome</keyword>
<dbReference type="GO" id="GO:0005886">
    <property type="term" value="C:plasma membrane"/>
    <property type="evidence" value="ECO:0007669"/>
    <property type="project" value="UniProtKB-SubCell"/>
</dbReference>